<proteinExistence type="predicted"/>
<feature type="compositionally biased region" description="Basic residues" evidence="1">
    <location>
        <begin position="126"/>
        <end position="138"/>
    </location>
</feature>
<sequence>MPVNSEYTELFDSLKDLLRKDDSKNIIVIAVGSVPCVQELERCSDELFKESWHRKLRFWRGRPRPSVYFCTPCELPDALLDAEALCEERARRRERSVAIIASRAVSELDLHVGDQVRSLAVLGAKPRQHQHQHQHQLQHRTPSSYSSSSSSFHSLPSSRSQLTLRESSSFCDVPIAEWRRRQPSGYSLLTGPGVLVQSSLADHPHHQHRSNDEEELDEDARGAIRYHLETMEAQARRGRRGSGSSSSSGSSSPRRWKSSAAAILGVLTGAGVGMAAADSSGFSFRDGTAGRLARGGLSMKETLEAAGWGLGAGAAASLLVYVIPWEAFFAHLRDVLSGFWAWVCDLFSRLQDAVRSFRQRAAEERRRGRRRVGGGGGGGGGPARTVSSRREGHYSYS</sequence>
<gene>
    <name evidence="2" type="ORF">IF1G_08742</name>
</gene>
<dbReference type="STRING" id="43265.A0A545UTM0"/>
<feature type="region of interest" description="Disordered" evidence="1">
    <location>
        <begin position="124"/>
        <end position="160"/>
    </location>
</feature>
<feature type="region of interest" description="Disordered" evidence="1">
    <location>
        <begin position="232"/>
        <end position="255"/>
    </location>
</feature>
<keyword evidence="3" id="KW-1185">Reference proteome</keyword>
<feature type="region of interest" description="Disordered" evidence="1">
    <location>
        <begin position="365"/>
        <end position="397"/>
    </location>
</feature>
<accession>A0A545UTM0</accession>
<feature type="compositionally biased region" description="Gly residues" evidence="1">
    <location>
        <begin position="373"/>
        <end position="382"/>
    </location>
</feature>
<feature type="compositionally biased region" description="Low complexity" evidence="1">
    <location>
        <begin position="242"/>
        <end position="255"/>
    </location>
</feature>
<dbReference type="EMBL" id="SPUK01000014">
    <property type="protein sequence ID" value="TQV92818.1"/>
    <property type="molecule type" value="Genomic_DNA"/>
</dbReference>
<evidence type="ECO:0000313" key="2">
    <source>
        <dbReference type="EMBL" id="TQV92818.1"/>
    </source>
</evidence>
<evidence type="ECO:0000256" key="1">
    <source>
        <dbReference type="SAM" id="MobiDB-lite"/>
    </source>
</evidence>
<comment type="caution">
    <text evidence="2">The sequence shown here is derived from an EMBL/GenBank/DDBJ whole genome shotgun (WGS) entry which is preliminary data.</text>
</comment>
<dbReference type="AlphaFoldDB" id="A0A545UTM0"/>
<evidence type="ECO:0000313" key="3">
    <source>
        <dbReference type="Proteomes" id="UP000315783"/>
    </source>
</evidence>
<organism evidence="2 3">
    <name type="scientific">Cordyceps javanica</name>
    <dbReference type="NCBI Taxonomy" id="43265"/>
    <lineage>
        <taxon>Eukaryota</taxon>
        <taxon>Fungi</taxon>
        <taxon>Dikarya</taxon>
        <taxon>Ascomycota</taxon>
        <taxon>Pezizomycotina</taxon>
        <taxon>Sordariomycetes</taxon>
        <taxon>Hypocreomycetidae</taxon>
        <taxon>Hypocreales</taxon>
        <taxon>Cordycipitaceae</taxon>
        <taxon>Cordyceps</taxon>
    </lineage>
</organism>
<reference evidence="2 3" key="1">
    <citation type="journal article" date="2019" name="Appl. Microbiol. Biotechnol.">
        <title>Genome sequence of Isaria javanica and comparative genome analysis insights into family S53 peptidase evolution in fungal entomopathogens.</title>
        <authorList>
            <person name="Lin R."/>
            <person name="Zhang X."/>
            <person name="Xin B."/>
            <person name="Zou M."/>
            <person name="Gao Y."/>
            <person name="Qin F."/>
            <person name="Hu Q."/>
            <person name="Xie B."/>
            <person name="Cheng X."/>
        </authorList>
    </citation>
    <scope>NUCLEOTIDE SEQUENCE [LARGE SCALE GENOMIC DNA]</scope>
    <source>
        <strain evidence="2 3">IJ1G</strain>
    </source>
</reference>
<protein>
    <submittedName>
        <fullName evidence="2">Uncharacterized protein</fullName>
    </submittedName>
</protein>
<dbReference type="OrthoDB" id="10558125at2759"/>
<feature type="compositionally biased region" description="Basic and acidic residues" evidence="1">
    <location>
        <begin position="388"/>
        <end position="397"/>
    </location>
</feature>
<feature type="compositionally biased region" description="Low complexity" evidence="1">
    <location>
        <begin position="143"/>
        <end position="160"/>
    </location>
</feature>
<name>A0A545UTM0_9HYPO</name>
<dbReference type="Proteomes" id="UP000315783">
    <property type="component" value="Unassembled WGS sequence"/>
</dbReference>